<protein>
    <recommendedName>
        <fullName evidence="3">Kinesin light chain</fullName>
    </recommendedName>
</protein>
<dbReference type="OrthoDB" id="5986190at2759"/>
<evidence type="ECO:0000313" key="1">
    <source>
        <dbReference type="EMBL" id="KAF2685429.1"/>
    </source>
</evidence>
<dbReference type="Gene3D" id="1.25.40.10">
    <property type="entry name" value="Tetratricopeptide repeat domain"/>
    <property type="match status" value="1"/>
</dbReference>
<reference evidence="1" key="1">
    <citation type="journal article" date="2020" name="Stud. Mycol.">
        <title>101 Dothideomycetes genomes: a test case for predicting lifestyles and emergence of pathogens.</title>
        <authorList>
            <person name="Haridas S."/>
            <person name="Albert R."/>
            <person name="Binder M."/>
            <person name="Bloem J."/>
            <person name="Labutti K."/>
            <person name="Salamov A."/>
            <person name="Andreopoulos B."/>
            <person name="Baker S."/>
            <person name="Barry K."/>
            <person name="Bills G."/>
            <person name="Bluhm B."/>
            <person name="Cannon C."/>
            <person name="Castanera R."/>
            <person name="Culley D."/>
            <person name="Daum C."/>
            <person name="Ezra D."/>
            <person name="Gonzalez J."/>
            <person name="Henrissat B."/>
            <person name="Kuo A."/>
            <person name="Liang C."/>
            <person name="Lipzen A."/>
            <person name="Lutzoni F."/>
            <person name="Magnuson J."/>
            <person name="Mondo S."/>
            <person name="Nolan M."/>
            <person name="Ohm R."/>
            <person name="Pangilinan J."/>
            <person name="Park H.-J."/>
            <person name="Ramirez L."/>
            <person name="Alfaro M."/>
            <person name="Sun H."/>
            <person name="Tritt A."/>
            <person name="Yoshinaga Y."/>
            <person name="Zwiers L.-H."/>
            <person name="Turgeon B."/>
            <person name="Goodwin S."/>
            <person name="Spatafora J."/>
            <person name="Crous P."/>
            <person name="Grigoriev I."/>
        </authorList>
    </citation>
    <scope>NUCLEOTIDE SEQUENCE</scope>
    <source>
        <strain evidence="1">CBS 122367</strain>
    </source>
</reference>
<dbReference type="Proteomes" id="UP000799291">
    <property type="component" value="Unassembled WGS sequence"/>
</dbReference>
<proteinExistence type="predicted"/>
<gene>
    <name evidence="1" type="ORF">K458DRAFT_417478</name>
</gene>
<keyword evidence="2" id="KW-1185">Reference proteome</keyword>
<accession>A0A6G1J5M8</accession>
<dbReference type="InterPro" id="IPR011990">
    <property type="entry name" value="TPR-like_helical_dom_sf"/>
</dbReference>
<organism evidence="1 2">
    <name type="scientific">Lentithecium fluviatile CBS 122367</name>
    <dbReference type="NCBI Taxonomy" id="1168545"/>
    <lineage>
        <taxon>Eukaryota</taxon>
        <taxon>Fungi</taxon>
        <taxon>Dikarya</taxon>
        <taxon>Ascomycota</taxon>
        <taxon>Pezizomycotina</taxon>
        <taxon>Dothideomycetes</taxon>
        <taxon>Pleosporomycetidae</taxon>
        <taxon>Pleosporales</taxon>
        <taxon>Massarineae</taxon>
        <taxon>Lentitheciaceae</taxon>
        <taxon>Lentithecium</taxon>
    </lineage>
</organism>
<evidence type="ECO:0008006" key="3">
    <source>
        <dbReference type="Google" id="ProtNLM"/>
    </source>
</evidence>
<dbReference type="Pfam" id="PF13374">
    <property type="entry name" value="TPR_10"/>
    <property type="match status" value="1"/>
</dbReference>
<evidence type="ECO:0000313" key="2">
    <source>
        <dbReference type="Proteomes" id="UP000799291"/>
    </source>
</evidence>
<sequence length="80" mass="8758">METRTRVLGEEHPDTLTSMNNLAFTLKGQGLTNKAISLMEDGCGLQTVVLGPQHPFTISSRETLATWQLEAIEISKQSNA</sequence>
<name>A0A6G1J5M8_9PLEO</name>
<dbReference type="EMBL" id="MU005579">
    <property type="protein sequence ID" value="KAF2685429.1"/>
    <property type="molecule type" value="Genomic_DNA"/>
</dbReference>
<dbReference type="AlphaFoldDB" id="A0A6G1J5M8"/>